<evidence type="ECO:0000313" key="6">
    <source>
        <dbReference type="Proteomes" id="UP000217790"/>
    </source>
</evidence>
<sequence length="2851" mass="320956">MSISSVFGPVSSLLSMLLLKTPEGSGVWVIMLLWVARFMTFGLLLRTYIIPWTLARMSRHVRVRSISLRSIRGLYLRRGRQTIRIERISYVWYGFEIGITIKVEGLNVEVYQHDRTPAPRQSHRRSTTVETISHVRRQFWNGLSALYAILDPVVRPVIRACVMSCLGVFVRWLPSITQQVTLEFQPATLIFPDAGNAKVSAETVYVHTNLKIASIRRDNHEKEHPTASRDRMARLVKPLRASYSVSAWRHRLGNSFRRSWNRVVEQTQGHAILSVHLTNITGSIPVRTSTTDVTEGEFLSFPGLVDLSTTLSFDPQSWTIVTHSSNTTLNVRQCVIEMDRLRSLFEVIQAKKESHTSPLSSSYLFPPGSQPASPLSSAASASDSAPSIFSDTPTSPFMKAFSRASMLRRRYLYPQCMKLRETKNPAVIAFLCSFTANISGVTLNNRNRSENENYKMNFQGISFSVALSNPLSNRLHRQWLGKSVKSDVFDADVYSLSFHVESVKLDRYTTQHYLRILVADSIDVRALVSQFPSPWLASTPFIGGDPNGPLLVITLNIGGIQVTERADVLATLFSTWTPPPRPFKSTSASPATVGMPRFIFEASCGIISARLLYQNEETWTSKAVEMRTDGFSVACTSLYTPIPMTSVPQEDFDTLPLSMAFTFNATLQPVFIRIRPRHSQNSHIRLPSLTTSDDDFCEDPVFLSVESFYLSGEGTLLGAINDDTRDIATMDMSTLKLDLAFFTEAVVAELWHLSVQDAISHLITLFPKSAKRDAGPSRSPLHRLPPGINASLFVGRSILFVTSPDINPDDTMELSRGIACRAERTVLQLRCNRHHAACHPTDAALSERRNKLYLPERTIAQTVLDTEASDGLEGGISGFICFQVGDLSLRDALATQYVADDPFMAERDHPTLSSRKLFNTRLLTEVSWSSDCDRNAIRNLHVYFHVPDTKITFSLSHAYHILLANRCLALLNNRPTVSSYRASHRTSKAMPSIKVRIALDTVQLSCELPHERIALRLDSITATLSPQVQSEIKFERLVAWVHLSSPANRWQEDEGGKWKEIVYLRGWRVWDSSTAMLTSVHLEGQSARFRLPYGYVFSNLVQDATVSLKALKHLYRMTDRGSYSEMPSPEAEGPKCMPHMTLTVASFSVEIADDPFEGRLNLAWRAGLEAAKVRVDREQAYEDKVATIINADVTQGGSPAELRAEYLFSSKHSVSIEDARQRLYKVHSMDWSSRLSYVQNDQIRNEDAVKNEFHSSFQSTSRSRNIVDVSPDDSCTPLFRALIRNISLSTAPPSFPTNSLPEYLYEQGSLPQNTEFTLLLPFHLNVTLSSLRMTIRDYALPLFDLPPHEGPDQTALTFDTDLVIAEELAGGASVDWVLCPVSYAHDGIYGAAPLSISVPKTIMPVKSYANPEILVSTPHATLFSWGMSYGPATQDLMKVLDTITSTPRDSSPGLGFWDKLRLIFHWSVRTSFKGEVRFHMKGLRDPHEILGKGAGFALSWQGNAKLLIGRHNDDKELVQVISDSMMIVIPNFHRSDSGSLAFVPESRPFKKICAKVLSGVRFGVGFVLERSCGFECRHCTGSAFHRKCSFFDFKPHYSVKLEKKKTTPEIKGPDDSYNGFRSDFIHLSVSLTSSVRSTKTEDHDTSGLYLTPKAFAYFWSWWSLFDAVMSLPIRQGSYYPKRTISPKFGRHIATLKYRVSIRQLSIMHGYIDNGRETWADGVTPWVGVKGKIDEFQVDMHQRDQETVVPGLGPHSTKVLRRKPFYAAEVVLKGLDLRAILGIFADPKKQLIPVNAPQNGSNYRTRNDYPTTPIPSAWYDPDDFVETDWSSSLDPTFHVLPVVTCSHFMFFKRNDALVENPSETSKFGNEDSHICLLGKEPSVPEVQAALTSLRIEELKGLMRRDSVNQASQTGWLASSPPIDSHYCVIQDKSSGKKVFLLEKYISRLHEPYINPDRKDASSHYQMPSDSVSPDEWAEFDNVYQIHCPKFFMDAAVRDIMMQYYYCSRDRKGLEYHMASRAVKFVRDQANELLRSQPPSTAESSPKNAAHAAASALKHMFVRDDSDSEDSTEYIVDSGSSSSILDPLHGWSDGVSLKKGHCCLLLKPQVVLQNREKPQETCVVAALQAKLQSFTIMDDSNAKDPISGKVMSRTYAVLSGMQTFAPTARLSGDGSVPLEVLIDFRCESDEFDRLVPQTDATFHYDKFNRLRLRNNVTSVVTKSSAKRSSMGHTHLQDQTDLIKVITPRFTVSASDQHFKTISNIVTKLLLFSDATHKTRVDRLETLLFTYDFTDYASACRVITDLQGRLRKSIEVEELAVHTQQIQTQEDEIELLKLKAHIYLLGDELNFIFDAIKQAQDRFDDQTDRKSALLLNASSSEISWNMMDEQQELLAKHVVQDIDYYWLSRQDSSTYNNLAIGSLQAFDGSKDAVWTEILSKYNEPPNHPLLKRRLFLVAKWSVLPPVGGIGIYEFFELNLHPMRLQIDARVGRRIMEYLWPGRRDRKKAIQDSPSEPSPDPLKRSFPPSRASLDATRKTHSRQSSDSNTSRLVPPMALRRLGTSRSFSNLRDSPPPARSLPRTRSSEALGQRESSTDHIEPRKLRRGDSRHDSGPVPRRGDAAEMRTRSSQKTFVLVKVSSLHLLLSIMKEESFVCRDARITTRDLEYRNQTWSFEELVDQLIPSDTSWKGWIKMAFHQPLVPVLPVAREIFSKTKWIATKSAAVPEFHHPALPNSSRQNLLLPADDDTNGSDDNHDTRERLRTPSPHRGWRKASKRKSDTSPHVLANARLYEEPETLPAEPIRPSSRNRMLSLLGRKKKDKSGNATPKATGSSSSSSKNSTATRRSTESGDGTL</sequence>
<protein>
    <submittedName>
        <fullName evidence="5">Uncharacterized protein</fullName>
    </submittedName>
</protein>
<feature type="compositionally biased region" description="Polar residues" evidence="1">
    <location>
        <begin position="2538"/>
        <end position="2547"/>
    </location>
</feature>
<dbReference type="Proteomes" id="UP000217790">
    <property type="component" value="Unassembled WGS sequence"/>
</dbReference>
<gene>
    <name evidence="5" type="ORF">ARMGADRAFT_1050108</name>
</gene>
<evidence type="ECO:0000313" key="5">
    <source>
        <dbReference type="EMBL" id="PBL02411.1"/>
    </source>
</evidence>
<organism evidence="5 6">
    <name type="scientific">Armillaria gallica</name>
    <name type="common">Bulbous honey fungus</name>
    <name type="synonym">Armillaria bulbosa</name>
    <dbReference type="NCBI Taxonomy" id="47427"/>
    <lineage>
        <taxon>Eukaryota</taxon>
        <taxon>Fungi</taxon>
        <taxon>Dikarya</taxon>
        <taxon>Basidiomycota</taxon>
        <taxon>Agaricomycotina</taxon>
        <taxon>Agaricomycetes</taxon>
        <taxon>Agaricomycetidae</taxon>
        <taxon>Agaricales</taxon>
        <taxon>Marasmiineae</taxon>
        <taxon>Physalacriaceae</taxon>
        <taxon>Armillaria</taxon>
    </lineage>
</organism>
<dbReference type="SMART" id="SM01215">
    <property type="entry name" value="Fmp27_SW"/>
    <property type="match status" value="1"/>
</dbReference>
<feature type="domain" description="FMP27 SW motif-containing RBG unit" evidence="3">
    <location>
        <begin position="1218"/>
        <end position="1319"/>
    </location>
</feature>
<dbReference type="InterPro" id="IPR019441">
    <property type="entry name" value="FMP27/BLTP2/Hobbit_GFWDK_RBG"/>
</dbReference>
<feature type="region of interest" description="Disordered" evidence="1">
    <location>
        <begin position="2502"/>
        <end position="2623"/>
    </location>
</feature>
<dbReference type="InterPro" id="IPR045167">
    <property type="entry name" value="Hobbit"/>
</dbReference>
<dbReference type="FunCoup" id="A0A2H3E7T3">
    <property type="interactions" value="214"/>
</dbReference>
<dbReference type="EMBL" id="KZ293645">
    <property type="protein sequence ID" value="PBL02411.1"/>
    <property type="molecule type" value="Genomic_DNA"/>
</dbReference>
<dbReference type="OrthoDB" id="1562405at2759"/>
<feature type="domain" description="FMP27/BLTP2/Hobbit GFWDK motif-containing RBG unit" evidence="2">
    <location>
        <begin position="1337"/>
        <end position="1489"/>
    </location>
</feature>
<dbReference type="PANTHER" id="PTHR15678:SF6">
    <property type="entry name" value="BRIDGE-LIKE LIPID TRANSFER PROTEIN FAMILY MEMBER 2"/>
    <property type="match status" value="1"/>
</dbReference>
<feature type="domain" description="FMP27 WPPW motif-containing RBG unit" evidence="4">
    <location>
        <begin position="1727"/>
        <end position="2179"/>
    </location>
</feature>
<proteinExistence type="predicted"/>
<dbReference type="InParanoid" id="A0A2H3E7T3"/>
<evidence type="ECO:0000259" key="3">
    <source>
        <dbReference type="SMART" id="SM01215"/>
    </source>
</evidence>
<dbReference type="PANTHER" id="PTHR15678">
    <property type="entry name" value="ANTIGEN MLAA-22-RELATED"/>
    <property type="match status" value="1"/>
</dbReference>
<dbReference type="InterPro" id="IPR019415">
    <property type="entry name" value="FMP27_SW_RBG"/>
</dbReference>
<feature type="compositionally biased region" description="Low complexity" evidence="1">
    <location>
        <begin position="2825"/>
        <end position="2841"/>
    </location>
</feature>
<accession>A0A2H3E7T3</accession>
<evidence type="ECO:0000259" key="2">
    <source>
        <dbReference type="SMART" id="SM01214"/>
    </source>
</evidence>
<dbReference type="OMA" id="FAHFWSW"/>
<feature type="compositionally biased region" description="Basic and acidic residues" evidence="1">
    <location>
        <begin position="2749"/>
        <end position="2759"/>
    </location>
</feature>
<dbReference type="Pfam" id="PF10344">
    <property type="entry name" value="Hobbit"/>
    <property type="match status" value="2"/>
</dbReference>
<dbReference type="InterPro" id="IPR019449">
    <property type="entry name" value="FMP27_WPPW_RBG"/>
</dbReference>
<feature type="region of interest" description="Disordered" evidence="1">
    <location>
        <begin position="2725"/>
        <end position="2851"/>
    </location>
</feature>
<feature type="compositionally biased region" description="Basic and acidic residues" evidence="1">
    <location>
        <begin position="2590"/>
        <end position="2623"/>
    </location>
</feature>
<evidence type="ECO:0000256" key="1">
    <source>
        <dbReference type="SAM" id="MobiDB-lite"/>
    </source>
</evidence>
<keyword evidence="6" id="KW-1185">Reference proteome</keyword>
<reference evidence="6" key="1">
    <citation type="journal article" date="2017" name="Nat. Ecol. Evol.">
        <title>Genome expansion and lineage-specific genetic innovations in the forest pathogenic fungi Armillaria.</title>
        <authorList>
            <person name="Sipos G."/>
            <person name="Prasanna A.N."/>
            <person name="Walter M.C."/>
            <person name="O'Connor E."/>
            <person name="Balint B."/>
            <person name="Krizsan K."/>
            <person name="Kiss B."/>
            <person name="Hess J."/>
            <person name="Varga T."/>
            <person name="Slot J."/>
            <person name="Riley R."/>
            <person name="Boka B."/>
            <person name="Rigling D."/>
            <person name="Barry K."/>
            <person name="Lee J."/>
            <person name="Mihaltcheva S."/>
            <person name="LaButti K."/>
            <person name="Lipzen A."/>
            <person name="Waldron R."/>
            <person name="Moloney N.M."/>
            <person name="Sperisen C."/>
            <person name="Kredics L."/>
            <person name="Vagvoelgyi C."/>
            <person name="Patrignani A."/>
            <person name="Fitzpatrick D."/>
            <person name="Nagy I."/>
            <person name="Doyle S."/>
            <person name="Anderson J.B."/>
            <person name="Grigoriev I.V."/>
            <person name="Gueldener U."/>
            <person name="Muensterkoetter M."/>
            <person name="Nagy L.G."/>
        </authorList>
    </citation>
    <scope>NUCLEOTIDE SEQUENCE [LARGE SCALE GENOMIC DNA]</scope>
    <source>
        <strain evidence="6">Ar21-2</strain>
    </source>
</reference>
<dbReference type="SMART" id="SM01214">
    <property type="entry name" value="Fmp27_GFWDK"/>
    <property type="match status" value="1"/>
</dbReference>
<dbReference type="SMART" id="SM01216">
    <property type="entry name" value="Fmp27_WPPW"/>
    <property type="match status" value="1"/>
</dbReference>
<name>A0A2H3E7T3_ARMGA</name>
<evidence type="ECO:0000259" key="4">
    <source>
        <dbReference type="SMART" id="SM01216"/>
    </source>
</evidence>
<dbReference type="STRING" id="47427.A0A2H3E7T3"/>